<name>A0A327K380_9BRAD</name>
<keyword evidence="2" id="KW-0812">Transmembrane</keyword>
<feature type="compositionally biased region" description="Low complexity" evidence="1">
    <location>
        <begin position="31"/>
        <end position="41"/>
    </location>
</feature>
<evidence type="ECO:0000256" key="1">
    <source>
        <dbReference type="SAM" id="MobiDB-lite"/>
    </source>
</evidence>
<feature type="region of interest" description="Disordered" evidence="1">
    <location>
        <begin position="1"/>
        <end position="47"/>
    </location>
</feature>
<comment type="caution">
    <text evidence="4">The sequence shown here is derived from an EMBL/GenBank/DDBJ whole genome shotgun (WGS) entry which is preliminary data.</text>
</comment>
<feature type="transmembrane region" description="Helical" evidence="2">
    <location>
        <begin position="78"/>
        <end position="100"/>
    </location>
</feature>
<accession>A0A327K380</accession>
<dbReference type="OrthoDB" id="8139154at2"/>
<dbReference type="Proteomes" id="UP000248863">
    <property type="component" value="Unassembled WGS sequence"/>
</dbReference>
<organism evidence="4 5">
    <name type="scientific">Rhodoplanes elegans</name>
    <dbReference type="NCBI Taxonomy" id="29408"/>
    <lineage>
        <taxon>Bacteria</taxon>
        <taxon>Pseudomonadati</taxon>
        <taxon>Pseudomonadota</taxon>
        <taxon>Alphaproteobacteria</taxon>
        <taxon>Hyphomicrobiales</taxon>
        <taxon>Nitrobacteraceae</taxon>
        <taxon>Rhodoplanes</taxon>
    </lineage>
</organism>
<dbReference type="AlphaFoldDB" id="A0A327K380"/>
<sequence length="214" mass="22350">MKSSKGNGEAGGDRPPTLDHNHGQPARTRRPATGPRGASARPPAPRLRHAAAAIPSSISCSILFSIRSGLMISRGAFGVRLSLALAVWGGVTAGAVMATITAQAQGAFPYGQELRMDADPMKGSKKVPILDIADSGVADIELWCDAVKARLVVAGDTVTVLTRERTARPCPPERAQADSAMIAALEQATHWKVVGDALVLSGGPAELRFRKQGN</sequence>
<protein>
    <recommendedName>
        <fullName evidence="3">DUF306 domain-containing protein</fullName>
    </recommendedName>
</protein>
<keyword evidence="2" id="KW-0472">Membrane</keyword>
<evidence type="ECO:0000259" key="3">
    <source>
        <dbReference type="Pfam" id="PF03724"/>
    </source>
</evidence>
<evidence type="ECO:0000256" key="2">
    <source>
        <dbReference type="SAM" id="Phobius"/>
    </source>
</evidence>
<dbReference type="InterPro" id="IPR005184">
    <property type="entry name" value="DUF306_Meta_HslJ"/>
</dbReference>
<dbReference type="InterPro" id="IPR038670">
    <property type="entry name" value="HslJ-like_sf"/>
</dbReference>
<dbReference type="Gene3D" id="2.40.128.270">
    <property type="match status" value="1"/>
</dbReference>
<feature type="domain" description="DUF306" evidence="3">
    <location>
        <begin position="116"/>
        <end position="203"/>
    </location>
</feature>
<reference evidence="4 5" key="1">
    <citation type="submission" date="2017-07" db="EMBL/GenBank/DDBJ databases">
        <title>Draft Genome Sequences of Select Purple Nonsulfur Bacteria.</title>
        <authorList>
            <person name="Lasarre B."/>
            <person name="Mckinlay J.B."/>
        </authorList>
    </citation>
    <scope>NUCLEOTIDE SEQUENCE [LARGE SCALE GENOMIC DNA]</scope>
    <source>
        <strain evidence="4 5">DSM 11907</strain>
    </source>
</reference>
<dbReference type="EMBL" id="NPEU01000438">
    <property type="protein sequence ID" value="RAI32253.1"/>
    <property type="molecule type" value="Genomic_DNA"/>
</dbReference>
<keyword evidence="5" id="KW-1185">Reference proteome</keyword>
<dbReference type="Pfam" id="PF03724">
    <property type="entry name" value="META"/>
    <property type="match status" value="1"/>
</dbReference>
<keyword evidence="2" id="KW-1133">Transmembrane helix</keyword>
<evidence type="ECO:0000313" key="5">
    <source>
        <dbReference type="Proteomes" id="UP000248863"/>
    </source>
</evidence>
<evidence type="ECO:0000313" key="4">
    <source>
        <dbReference type="EMBL" id="RAI32253.1"/>
    </source>
</evidence>
<gene>
    <name evidence="4" type="ORF">CH338_24510</name>
</gene>
<proteinExistence type="predicted"/>